<sequence>HAKRVDAALPGKHTRQLYDRLTWKEATVLAQLRTGMARLNGYLNQINVAETDECDCGQARETVEHFLFRCRKWTAHRTEMLQCTQTYRGNISFFLGGKQPSDDQKWTPNLEANGSDHCAIESVFDTQWSGPKHQERLLLKNAPWKEINARIQKALATLPSECTVQQKTDRLMAVVSEAVHALTPRAKASPHAKRWWTTDLTQLRHIYTYWRNRARSERRVGRRVPRLEMMAQDAAKQYHDAIRKQKKKHWNDFLADNDNIWKAAKYLKSGDDAAFGKIPQLLRADGTTTNDHKEQAEELLSKFFPPLPENIDEEGVRPQRAPVDMPAVTMEEIERQLSAAKSWKAPGEDGLPAIVWKMTWPTVKYRVLDLFQASLQEGTVPRQWRHAKIIPLKKPNKDDYAIAKAWRPISLLATLGKILESVVAERISHAVETHGLLPTSHFGARKQRSAEQALVFLQEQIYAAWRGRRVLSLISFDVKGAYNGVCKERLLQRMKARGIPQVLLRWVEAFCSERTANILINGQLSETESLPQAGLPQGSPLSPILFLFFNADLVQRQIDSQGGAVAFVDDFTAWVTGPTAQSNREGIEAIINEALNWEKRSGATFEADKTAIIHFAPKMRKSDHEPFTIKGQTVVPKDHVKILGVVMDTRLKYKEHIARAASKGLEAAMELRRLRGLSAATARQLFTSTVAPVVDYASNVWMHACKDKGMGPIHRVQRVGAQAIVGTFLTVATSVAEAEAHIATARRRFWKRAVKMWTDIHTLPGTNPLRRCTADALKHIDMETLETINPFTLAPWAERVQADGGEQLEGPAEAGGCMQVAVSSSARNELLKHKALSITLAARAEQNPFSAELAAMAHVLSTVPGLKVYRITLLTSNTAAVLTLRNPRQQSGQEFVCRIYKLIKRLQRNRNHVQFRWVSASEDNKLLGLAKVQARAATQEDALLQKSAPRMKSTTLNLARSQAVPRNTLPADVGKHAKRVDAALPGKHTRLLYDRLSWKEATVLAQLRTGMARLNGYLYRINAAATDQCACGQAKETVEHFLFRCRKWTAHRTEMLQCTDIHRGNLSFYLGGKSPSDDQKWTPNLEAVRASIRFAIATGRLEAT</sequence>
<keyword evidence="3" id="KW-1185">Reference proteome</keyword>
<feature type="non-terminal residue" evidence="2">
    <location>
        <position position="1104"/>
    </location>
</feature>
<dbReference type="OMA" id="PNIAHER"/>
<dbReference type="Proteomes" id="UP000191691">
    <property type="component" value="Unassembled WGS sequence"/>
</dbReference>
<dbReference type="InterPro" id="IPR036397">
    <property type="entry name" value="RNaseH_sf"/>
</dbReference>
<dbReference type="Gene3D" id="3.30.420.10">
    <property type="entry name" value="Ribonuclease H-like superfamily/Ribonuclease H"/>
    <property type="match status" value="1"/>
</dbReference>
<organism evidence="2 3">
    <name type="scientific">Penicillium nalgiovense</name>
    <dbReference type="NCBI Taxonomy" id="60175"/>
    <lineage>
        <taxon>Eukaryota</taxon>
        <taxon>Fungi</taxon>
        <taxon>Dikarya</taxon>
        <taxon>Ascomycota</taxon>
        <taxon>Pezizomycotina</taxon>
        <taxon>Eurotiomycetes</taxon>
        <taxon>Eurotiomycetidae</taxon>
        <taxon>Eurotiales</taxon>
        <taxon>Aspergillaceae</taxon>
        <taxon>Penicillium</taxon>
    </lineage>
</organism>
<proteinExistence type="predicted"/>
<dbReference type="GO" id="GO:0003676">
    <property type="term" value="F:nucleic acid binding"/>
    <property type="evidence" value="ECO:0007669"/>
    <property type="project" value="InterPro"/>
</dbReference>
<dbReference type="InterPro" id="IPR000477">
    <property type="entry name" value="RT_dom"/>
</dbReference>
<dbReference type="PROSITE" id="PS50878">
    <property type="entry name" value="RT_POL"/>
    <property type="match status" value="1"/>
</dbReference>
<dbReference type="SUPFAM" id="SSF56672">
    <property type="entry name" value="DNA/RNA polymerases"/>
    <property type="match status" value="1"/>
</dbReference>
<evidence type="ECO:0000313" key="2">
    <source>
        <dbReference type="EMBL" id="OQE59004.1"/>
    </source>
</evidence>
<evidence type="ECO:0000313" key="3">
    <source>
        <dbReference type="Proteomes" id="UP000191691"/>
    </source>
</evidence>
<dbReference type="CDD" id="cd01650">
    <property type="entry name" value="RT_nLTR_like"/>
    <property type="match status" value="1"/>
</dbReference>
<feature type="non-terminal residue" evidence="2">
    <location>
        <position position="1"/>
    </location>
</feature>
<comment type="caution">
    <text evidence="2">The sequence shown here is derived from an EMBL/GenBank/DDBJ whole genome shotgun (WGS) entry which is preliminary data.</text>
</comment>
<dbReference type="Pfam" id="PF00078">
    <property type="entry name" value="RVT_1"/>
    <property type="match status" value="1"/>
</dbReference>
<gene>
    <name evidence="2" type="ORF">PENNAL_c0345G01174</name>
</gene>
<dbReference type="InterPro" id="IPR043502">
    <property type="entry name" value="DNA/RNA_pol_sf"/>
</dbReference>
<evidence type="ECO:0000259" key="1">
    <source>
        <dbReference type="PROSITE" id="PS50878"/>
    </source>
</evidence>
<dbReference type="STRING" id="60175.A0A1V6W7Y6"/>
<protein>
    <recommendedName>
        <fullName evidence="1">Reverse transcriptase domain-containing protein</fullName>
    </recommendedName>
</protein>
<dbReference type="PANTHER" id="PTHR33481">
    <property type="entry name" value="REVERSE TRANSCRIPTASE"/>
    <property type="match status" value="1"/>
</dbReference>
<dbReference type="EMBL" id="MOOB01000345">
    <property type="protein sequence ID" value="OQE59004.1"/>
    <property type="molecule type" value="Genomic_DNA"/>
</dbReference>
<reference evidence="3" key="1">
    <citation type="journal article" date="2017" name="Nat. Microbiol.">
        <title>Global analysis of biosynthetic gene clusters reveals vast potential of secondary metabolite production in Penicillium species.</title>
        <authorList>
            <person name="Nielsen J.C."/>
            <person name="Grijseels S."/>
            <person name="Prigent S."/>
            <person name="Ji B."/>
            <person name="Dainat J."/>
            <person name="Nielsen K.F."/>
            <person name="Frisvad J.C."/>
            <person name="Workman M."/>
            <person name="Nielsen J."/>
        </authorList>
    </citation>
    <scope>NUCLEOTIDE SEQUENCE [LARGE SCALE GENOMIC DNA]</scope>
    <source>
        <strain evidence="3">IBT 13039</strain>
    </source>
</reference>
<accession>A0A1V6W7Y6</accession>
<dbReference type="PANTHER" id="PTHR33481:SF1">
    <property type="entry name" value="ENDONUCLEASE_EXONUCLEASE_PHOSPHATASE DOMAIN-CONTAINING PROTEIN-RELATED"/>
    <property type="match status" value="1"/>
</dbReference>
<dbReference type="AlphaFoldDB" id="A0A1V6W7Y6"/>
<feature type="domain" description="Reverse transcriptase" evidence="1">
    <location>
        <begin position="373"/>
        <end position="634"/>
    </location>
</feature>
<name>A0A1V6W7Y6_PENNA</name>